<protein>
    <submittedName>
        <fullName evidence="4">Uncharacterized protein</fullName>
    </submittedName>
</protein>
<dbReference type="InterPro" id="IPR003488">
    <property type="entry name" value="DprA"/>
</dbReference>
<dbReference type="Proteomes" id="UP000005384">
    <property type="component" value="Unassembled WGS sequence"/>
</dbReference>
<evidence type="ECO:0000313" key="4">
    <source>
        <dbReference type="EMBL" id="EHI59688.1"/>
    </source>
</evidence>
<evidence type="ECO:0000259" key="2">
    <source>
        <dbReference type="Pfam" id="PF02481"/>
    </source>
</evidence>
<dbReference type="Pfam" id="PF17782">
    <property type="entry name" value="WHD_DprA"/>
    <property type="match status" value="1"/>
</dbReference>
<sequence>MMEREYTEQEYLYWLCQIPSFGTVKIHRLWEHYGSFHDIYYIEGKELEENKLVSARDAGCFDSCKTKLESAVEEYRGLASQGIRFVSVLDEEYPRRLTYISNNPMGLYVKGSLPDEERPTLAIIGARGCSNYGRQVAEYMGAALSKNGIQIVSGLAAGIDGYGHRGAIREGQPTYGVLGCGVNICYPRENYPLYESMMTCGGVLSECRLSEAPAPKNFPMRNRIISGLSDAVLVVEAREKSGSLITVEYALEQGKEVFAIPGPITEGLSRGCNRLIKAGAGLVSTPEDILDFFDVRNRKMLTVHEKSTKSLAKNEKMLYSCLDLKPKFIEEIAAMSGLSIGACAAILLELELEGFVVQPASHYYARVI</sequence>
<evidence type="ECO:0000313" key="5">
    <source>
        <dbReference type="Proteomes" id="UP000005384"/>
    </source>
</evidence>
<dbReference type="AlphaFoldDB" id="G5IFN0"/>
<feature type="domain" description="DprA winged helix" evidence="3">
    <location>
        <begin position="306"/>
        <end position="358"/>
    </location>
</feature>
<dbReference type="InterPro" id="IPR041614">
    <property type="entry name" value="DprA_WH"/>
</dbReference>
<dbReference type="InterPro" id="IPR036388">
    <property type="entry name" value="WH-like_DNA-bd_sf"/>
</dbReference>
<comment type="similarity">
    <text evidence="1">Belongs to the DprA/Smf family.</text>
</comment>
<reference evidence="4 5" key="1">
    <citation type="submission" date="2011-08" db="EMBL/GenBank/DDBJ databases">
        <title>The Genome Sequence of Clostridium hathewayi WAL-18680.</title>
        <authorList>
            <consortium name="The Broad Institute Genome Sequencing Platform"/>
            <person name="Earl A."/>
            <person name="Ward D."/>
            <person name="Feldgarden M."/>
            <person name="Gevers D."/>
            <person name="Finegold S.M."/>
            <person name="Summanen P.H."/>
            <person name="Molitoris D.R."/>
            <person name="Song M."/>
            <person name="Daigneault M."/>
            <person name="Allen-Vercoe E."/>
            <person name="Young S.K."/>
            <person name="Zeng Q."/>
            <person name="Gargeya S."/>
            <person name="Fitzgerald M."/>
            <person name="Haas B."/>
            <person name="Abouelleil A."/>
            <person name="Alvarado L."/>
            <person name="Arachchi H.M."/>
            <person name="Berlin A."/>
            <person name="Brown A."/>
            <person name="Chapman S.B."/>
            <person name="Chen Z."/>
            <person name="Dunbar C."/>
            <person name="Freedman E."/>
            <person name="Gearin G."/>
            <person name="Gellesch M."/>
            <person name="Goldberg J."/>
            <person name="Griggs A."/>
            <person name="Gujja S."/>
            <person name="Heiman D."/>
            <person name="Howarth C."/>
            <person name="Larson L."/>
            <person name="Lui A."/>
            <person name="MacDonald P.J.P."/>
            <person name="Montmayeur A."/>
            <person name="Murphy C."/>
            <person name="Neiman D."/>
            <person name="Pearson M."/>
            <person name="Priest M."/>
            <person name="Roberts A."/>
            <person name="Saif S."/>
            <person name="Shea T."/>
            <person name="Shenoy N."/>
            <person name="Sisk P."/>
            <person name="Stolte C."/>
            <person name="Sykes S."/>
            <person name="Wortman J."/>
            <person name="Nusbaum C."/>
            <person name="Birren B."/>
        </authorList>
    </citation>
    <scope>NUCLEOTIDE SEQUENCE [LARGE SCALE GENOMIC DNA]</scope>
    <source>
        <strain evidence="4 5">WAL-18680</strain>
    </source>
</reference>
<organism evidence="4 5">
    <name type="scientific">Hungatella hathewayi WAL-18680</name>
    <dbReference type="NCBI Taxonomy" id="742737"/>
    <lineage>
        <taxon>Bacteria</taxon>
        <taxon>Bacillati</taxon>
        <taxon>Bacillota</taxon>
        <taxon>Clostridia</taxon>
        <taxon>Lachnospirales</taxon>
        <taxon>Lachnospiraceae</taxon>
        <taxon>Hungatella</taxon>
    </lineage>
</organism>
<gene>
    <name evidence="4" type="ORF">HMPREF9473_02308</name>
</gene>
<dbReference type="HOGENOM" id="CLU_029601_0_2_9"/>
<dbReference type="SUPFAM" id="SSF102405">
    <property type="entry name" value="MCP/YpsA-like"/>
    <property type="match status" value="1"/>
</dbReference>
<evidence type="ECO:0000256" key="1">
    <source>
        <dbReference type="ARBA" id="ARBA00006525"/>
    </source>
</evidence>
<dbReference type="RefSeq" id="WP_006780288.1">
    <property type="nucleotide sequence ID" value="NZ_CP040506.1"/>
</dbReference>
<dbReference type="PANTHER" id="PTHR43022">
    <property type="entry name" value="PROTEIN SMF"/>
    <property type="match status" value="1"/>
</dbReference>
<dbReference type="InterPro" id="IPR057666">
    <property type="entry name" value="DrpA_SLOG"/>
</dbReference>
<dbReference type="OrthoDB" id="9785707at2"/>
<dbReference type="GO" id="GO:0009294">
    <property type="term" value="P:DNA-mediated transformation"/>
    <property type="evidence" value="ECO:0007669"/>
    <property type="project" value="InterPro"/>
</dbReference>
<proteinExistence type="inferred from homology"/>
<dbReference type="Gene3D" id="3.40.50.450">
    <property type="match status" value="1"/>
</dbReference>
<feature type="domain" description="Smf/DprA SLOG" evidence="2">
    <location>
        <begin position="85"/>
        <end position="293"/>
    </location>
</feature>
<evidence type="ECO:0000259" key="3">
    <source>
        <dbReference type="Pfam" id="PF17782"/>
    </source>
</evidence>
<dbReference type="PANTHER" id="PTHR43022:SF1">
    <property type="entry name" value="PROTEIN SMF"/>
    <property type="match status" value="1"/>
</dbReference>
<name>G5IFN0_9FIRM</name>
<dbReference type="PATRIC" id="fig|742737.3.peg.2332"/>
<dbReference type="Gene3D" id="1.10.10.10">
    <property type="entry name" value="Winged helix-like DNA-binding domain superfamily/Winged helix DNA-binding domain"/>
    <property type="match status" value="1"/>
</dbReference>
<dbReference type="Pfam" id="PF02481">
    <property type="entry name" value="DNA_processg_A"/>
    <property type="match status" value="1"/>
</dbReference>
<accession>G5IFN0</accession>
<keyword evidence="5" id="KW-1185">Reference proteome</keyword>
<dbReference type="EMBL" id="ADLN01000048">
    <property type="protein sequence ID" value="EHI59688.1"/>
    <property type="molecule type" value="Genomic_DNA"/>
</dbReference>
<comment type="caution">
    <text evidence="4">The sequence shown here is derived from an EMBL/GenBank/DDBJ whole genome shotgun (WGS) entry which is preliminary data.</text>
</comment>
<dbReference type="NCBIfam" id="TIGR00732">
    <property type="entry name" value="dprA"/>
    <property type="match status" value="1"/>
</dbReference>